<name>Q2SAX1_HAHCH</name>
<dbReference type="Gene3D" id="3.30.420.40">
    <property type="match status" value="2"/>
</dbReference>
<gene>
    <name evidence="5" type="primary">hscC</name>
    <name evidence="5" type="ordered locus">HCH_05542</name>
</gene>
<dbReference type="SUPFAM" id="SSF100920">
    <property type="entry name" value="Heat shock protein 70kD (HSP70), peptide-binding domain"/>
    <property type="match status" value="1"/>
</dbReference>
<dbReference type="FunFam" id="3.30.420.40:FF:000144">
    <property type="entry name" value="Molecular chaperone HscC"/>
    <property type="match status" value="1"/>
</dbReference>
<evidence type="ECO:0000256" key="2">
    <source>
        <dbReference type="ARBA" id="ARBA00022741"/>
    </source>
</evidence>
<dbReference type="InterPro" id="IPR043129">
    <property type="entry name" value="ATPase_NBD"/>
</dbReference>
<dbReference type="InterPro" id="IPR013126">
    <property type="entry name" value="Hsp_70_fam"/>
</dbReference>
<dbReference type="Proteomes" id="UP000000238">
    <property type="component" value="Chromosome"/>
</dbReference>
<evidence type="ECO:0000313" key="5">
    <source>
        <dbReference type="EMBL" id="ABC32203.1"/>
    </source>
</evidence>
<dbReference type="PANTHER" id="PTHR19375">
    <property type="entry name" value="HEAT SHOCK PROTEIN 70KDA"/>
    <property type="match status" value="1"/>
</dbReference>
<dbReference type="AlphaFoldDB" id="Q2SAX1"/>
<reference evidence="5 6" key="1">
    <citation type="journal article" date="2005" name="Nucleic Acids Res.">
        <title>Genomic blueprint of Hahella chejuensis, a marine microbe producing an algicidal agent.</title>
        <authorList>
            <person name="Jeong H."/>
            <person name="Yim J.H."/>
            <person name="Lee C."/>
            <person name="Choi S.-H."/>
            <person name="Park Y.K."/>
            <person name="Yoon S.H."/>
            <person name="Hur C.-G."/>
            <person name="Kang H.-Y."/>
            <person name="Kim D."/>
            <person name="Lee H.H."/>
            <person name="Park K.H."/>
            <person name="Park S.-H."/>
            <person name="Park H.-S."/>
            <person name="Lee H.K."/>
            <person name="Oh T.K."/>
            <person name="Kim J.F."/>
        </authorList>
    </citation>
    <scope>NUCLEOTIDE SEQUENCE [LARGE SCALE GENOMIC DNA]</scope>
    <source>
        <strain evidence="5 6">KCTC 2396</strain>
    </source>
</reference>
<dbReference type="SUPFAM" id="SSF53067">
    <property type="entry name" value="Actin-like ATPase domain"/>
    <property type="match status" value="2"/>
</dbReference>
<dbReference type="STRING" id="349521.HCH_05542"/>
<dbReference type="PROSITE" id="PS00297">
    <property type="entry name" value="HSP70_1"/>
    <property type="match status" value="1"/>
</dbReference>
<keyword evidence="2 4" id="KW-0547">Nucleotide-binding</keyword>
<evidence type="ECO:0000256" key="1">
    <source>
        <dbReference type="ARBA" id="ARBA00007381"/>
    </source>
</evidence>
<keyword evidence="3 4" id="KW-0067">ATP-binding</keyword>
<dbReference type="Gene3D" id="2.60.34.10">
    <property type="entry name" value="Substrate Binding Domain Of DNAk, Chain A, domain 1"/>
    <property type="match status" value="1"/>
</dbReference>
<dbReference type="CDD" id="cd10235">
    <property type="entry name" value="ASKHA_NBD_HSP70_HscC"/>
    <property type="match status" value="1"/>
</dbReference>
<dbReference type="InterPro" id="IPR029047">
    <property type="entry name" value="HSP70_peptide-bd_sf"/>
</dbReference>
<organism evidence="5 6">
    <name type="scientific">Hahella chejuensis (strain KCTC 2396)</name>
    <dbReference type="NCBI Taxonomy" id="349521"/>
    <lineage>
        <taxon>Bacteria</taxon>
        <taxon>Pseudomonadati</taxon>
        <taxon>Pseudomonadota</taxon>
        <taxon>Gammaproteobacteria</taxon>
        <taxon>Oceanospirillales</taxon>
        <taxon>Hahellaceae</taxon>
        <taxon>Hahella</taxon>
    </lineage>
</organism>
<dbReference type="GO" id="GO:0005524">
    <property type="term" value="F:ATP binding"/>
    <property type="evidence" value="ECO:0007669"/>
    <property type="project" value="UniProtKB-KW"/>
</dbReference>
<dbReference type="RefSeq" id="WP_011399266.1">
    <property type="nucleotide sequence ID" value="NC_007645.1"/>
</dbReference>
<dbReference type="Pfam" id="PF00012">
    <property type="entry name" value="HSP70"/>
    <property type="match status" value="2"/>
</dbReference>
<dbReference type="GO" id="GO:0140662">
    <property type="term" value="F:ATP-dependent protein folding chaperone"/>
    <property type="evidence" value="ECO:0007669"/>
    <property type="project" value="InterPro"/>
</dbReference>
<evidence type="ECO:0000313" key="6">
    <source>
        <dbReference type="Proteomes" id="UP000000238"/>
    </source>
</evidence>
<dbReference type="Gene3D" id="3.90.640.10">
    <property type="entry name" value="Actin, Chain A, domain 4"/>
    <property type="match status" value="1"/>
</dbReference>
<dbReference type="KEGG" id="hch:HCH_05542"/>
<dbReference type="InterPro" id="IPR042030">
    <property type="entry name" value="HscC_NBD"/>
</dbReference>
<dbReference type="EMBL" id="CP000155">
    <property type="protein sequence ID" value="ABC32203.1"/>
    <property type="molecule type" value="Genomic_DNA"/>
</dbReference>
<dbReference type="InterPro" id="IPR018181">
    <property type="entry name" value="Heat_shock_70_CS"/>
</dbReference>
<evidence type="ECO:0000256" key="4">
    <source>
        <dbReference type="RuleBase" id="RU003322"/>
    </source>
</evidence>
<evidence type="ECO:0000256" key="3">
    <source>
        <dbReference type="ARBA" id="ARBA00022840"/>
    </source>
</evidence>
<dbReference type="eggNOG" id="COG0443">
    <property type="taxonomic scope" value="Bacteria"/>
</dbReference>
<proteinExistence type="inferred from homology"/>
<dbReference type="PRINTS" id="PR00301">
    <property type="entry name" value="HEATSHOCK70"/>
</dbReference>
<dbReference type="PROSITE" id="PS00329">
    <property type="entry name" value="HSP70_2"/>
    <property type="match status" value="1"/>
</dbReference>
<dbReference type="PROSITE" id="PS01036">
    <property type="entry name" value="HSP70_3"/>
    <property type="match status" value="1"/>
</dbReference>
<dbReference type="OrthoDB" id="9766019at2"/>
<keyword evidence="6" id="KW-1185">Reference proteome</keyword>
<dbReference type="HOGENOM" id="CLU_005965_2_4_6"/>
<protein>
    <submittedName>
        <fullName evidence="5">Molecular chaperone</fullName>
    </submittedName>
</protein>
<sequence length="567" mass="62824">MSLIGIDLGTTNSLIAHWGEQGVEIIPNRLGARLTPSAVSLDADGAVIVGQAAKDRLVTHPDLSVASFKRRMGTNAAYTLGKQSFRPEELSALVLKQLKEDAEAYLNAPVTEAVISVPAYFNDNQRSATKRAAELAGLKVERLINEPTAAAVAYGLHDRAEDCHYLIIDLGGGTFDVSVLEFFDGVMEVHASAGDNYLGGDDFSEMLVNDFCKTHNLNIKKLSGQEVNRIESAMDRIKHRLTREEAADAVIQINGKELSYRITRAQFEDLAAPLLHRLRKPIERALRDSKLTPSDINEVILVGGATRMPVIRSLVSRILRRFPLSHLNPDEVVCHGAAVQAALKNKHQALDDVVLTDVAPYTLGISISMAVERGQYENGHFLPIIERNSVVPISRMEVVNTLQDKQTQLEVEIYQGESRLVKNNILLGNLMVKVPPKKAGEEAVQVRFTYDVNGILEVLVKVMSTGEEYRAVIENSPGQMSEKEIEASLEKLAALKVHPRDQAQNIALLARAERLYEESLGDLRHTVADLVRQFERALDTQDHKHAEEAREQLENILTRIEEEVNPL</sequence>
<accession>Q2SAX1</accession>
<comment type="similarity">
    <text evidence="1 4">Belongs to the heat shock protein 70 family.</text>
</comment>